<feature type="transmembrane region" description="Helical" evidence="2">
    <location>
        <begin position="99"/>
        <end position="121"/>
    </location>
</feature>
<protein>
    <recommendedName>
        <fullName evidence="5">Conjugation TrbI family protein</fullName>
    </recommendedName>
</protein>
<sequence>MTRYLNPSDIIPEILLPEEDEQPVLNGQERMTLKAFNDSESEGQPVDWESQMSKLVGLEEDISLEDNHPQDNSLSSPLEPESETSNPKPSLSSNPFMKLGLVGGATLVIFILAGGFLLQIMNLGNQKPTQKNPIQPQQPLKTESRLEKLETEVETLKTKLAFAEQEQAIKNAQQTLRIKKSSPMPTVSPAIAPSNSPAPPAPQIQTVYVPRIVTVERVVKVPQPSQPVAKATPQPPVAQSTPTSTPTPQPMSSPTPKPTPTPQQVNPSVGAEVFSPVEDPETVVTSATSQPPLPPVSIANPPQASPQTREPVAVGTSTEGILATAVFGETSTSRNSEQEKNVFVVTLQKPLKNRNGEVVLPENAQLLSEINSLSDRGLLYLTVTKAIWEKGDNLIEKTLPKGALGVRAPEGKPLFAQKYPNESGSITSMDMNLFFLGGLGKVAQLFNRTDSEVVTTNIGGTIVTNNNRDPNYAAGVLEGGINSIVPQITQRNQQRIAEKLQRTNIWFIPAGTSVEVYVNQPLKF</sequence>
<organism evidence="3 4">
    <name type="scientific">Gloeothece citriformis (strain PCC 7424)</name>
    <name type="common">Cyanothece sp. (strain PCC 7424)</name>
    <dbReference type="NCBI Taxonomy" id="65393"/>
    <lineage>
        <taxon>Bacteria</taxon>
        <taxon>Bacillati</taxon>
        <taxon>Cyanobacteriota</taxon>
        <taxon>Cyanophyceae</taxon>
        <taxon>Oscillatoriophycideae</taxon>
        <taxon>Chroococcales</taxon>
        <taxon>Aphanothecaceae</taxon>
        <taxon>Gloeothece</taxon>
        <taxon>Gloeothece citriformis</taxon>
    </lineage>
</organism>
<feature type="compositionally biased region" description="Pro residues" evidence="1">
    <location>
        <begin position="245"/>
        <end position="261"/>
    </location>
</feature>
<dbReference type="STRING" id="65393.PCC7424_3181"/>
<evidence type="ECO:0008006" key="5">
    <source>
        <dbReference type="Google" id="ProtNLM"/>
    </source>
</evidence>
<feature type="region of interest" description="Disordered" evidence="1">
    <location>
        <begin position="57"/>
        <end position="93"/>
    </location>
</feature>
<keyword evidence="2" id="KW-0472">Membrane</keyword>
<dbReference type="eggNOG" id="COG3266">
    <property type="taxonomic scope" value="Bacteria"/>
</dbReference>
<proteinExistence type="predicted"/>
<dbReference type="RefSeq" id="WP_015955180.1">
    <property type="nucleotide sequence ID" value="NC_011729.1"/>
</dbReference>
<evidence type="ECO:0000313" key="4">
    <source>
        <dbReference type="Proteomes" id="UP000002384"/>
    </source>
</evidence>
<dbReference type="OrthoDB" id="529757at2"/>
<reference evidence="4" key="1">
    <citation type="journal article" date="2011" name="MBio">
        <title>Novel metabolic attributes of the genus Cyanothece, comprising a group of unicellular nitrogen-fixing Cyanobacteria.</title>
        <authorList>
            <person name="Bandyopadhyay A."/>
            <person name="Elvitigala T."/>
            <person name="Welsh E."/>
            <person name="Stockel J."/>
            <person name="Liberton M."/>
            <person name="Min H."/>
            <person name="Sherman L.A."/>
            <person name="Pakrasi H.B."/>
        </authorList>
    </citation>
    <scope>NUCLEOTIDE SEQUENCE [LARGE SCALE GENOMIC DNA]</scope>
    <source>
        <strain evidence="4">PCC 7424</strain>
    </source>
</reference>
<name>B7KCN2_GLOC7</name>
<dbReference type="KEGG" id="cyc:PCC7424_3181"/>
<dbReference type="Pfam" id="PF03743">
    <property type="entry name" value="TrbI"/>
    <property type="match status" value="1"/>
</dbReference>
<evidence type="ECO:0000256" key="2">
    <source>
        <dbReference type="SAM" id="Phobius"/>
    </source>
</evidence>
<accession>B7KCN2</accession>
<dbReference type="HOGENOM" id="CLU_033522_0_0_3"/>
<feature type="compositionally biased region" description="Low complexity" evidence="1">
    <location>
        <begin position="72"/>
        <end position="87"/>
    </location>
</feature>
<evidence type="ECO:0000256" key="1">
    <source>
        <dbReference type="SAM" id="MobiDB-lite"/>
    </source>
</evidence>
<dbReference type="EMBL" id="CP001291">
    <property type="protein sequence ID" value="ACK71583.1"/>
    <property type="molecule type" value="Genomic_DNA"/>
</dbReference>
<keyword evidence="4" id="KW-1185">Reference proteome</keyword>
<evidence type="ECO:0000313" key="3">
    <source>
        <dbReference type="EMBL" id="ACK71583.1"/>
    </source>
</evidence>
<feature type="region of interest" description="Disordered" evidence="1">
    <location>
        <begin position="177"/>
        <end position="203"/>
    </location>
</feature>
<keyword evidence="2" id="KW-1133">Transmembrane helix</keyword>
<keyword evidence="2" id="KW-0812">Transmembrane</keyword>
<dbReference type="InterPro" id="IPR005498">
    <property type="entry name" value="T4SS_VirB10/TraB/TrbI"/>
</dbReference>
<dbReference type="AlphaFoldDB" id="B7KCN2"/>
<dbReference type="PRINTS" id="PR01217">
    <property type="entry name" value="PRICHEXTENSN"/>
</dbReference>
<dbReference type="Proteomes" id="UP000002384">
    <property type="component" value="Chromosome"/>
</dbReference>
<gene>
    <name evidence="3" type="ordered locus">PCC7424_3181</name>
</gene>
<feature type="region of interest" description="Disordered" evidence="1">
    <location>
        <begin position="225"/>
        <end position="310"/>
    </location>
</feature>